<protein>
    <submittedName>
        <fullName evidence="2">Uncharacterized protein</fullName>
    </submittedName>
</protein>
<dbReference type="RefSeq" id="WP_101833820.1">
    <property type="nucleotide sequence ID" value="NZ_PJZK01000001.1"/>
</dbReference>
<evidence type="ECO:0000313" key="2">
    <source>
        <dbReference type="EMBL" id="PLR53400.1"/>
    </source>
</evidence>
<dbReference type="AlphaFoldDB" id="A0A2N5ETL7"/>
<keyword evidence="1" id="KW-0472">Membrane</keyword>
<dbReference type="Proteomes" id="UP000234626">
    <property type="component" value="Unassembled WGS sequence"/>
</dbReference>
<sequence length="151" mass="17296">MLDFLKKNSLWLMIACTAAVCTIIFFSWNKAEIVNYSSLKEEDSDNITMHIDSCTNNPSRILIRGWIYSSEYPKKGVLTVTLSPGDDEYIVPVKTELRRDVSAALKLNQEFERYGFSASIRKIRIPADINDISVNIIENGTIKRKHYVCQQ</sequence>
<dbReference type="EMBL" id="PJZK01000001">
    <property type="protein sequence ID" value="PLR53400.1"/>
    <property type="molecule type" value="Genomic_DNA"/>
</dbReference>
<accession>A0A2N5ETL7</accession>
<evidence type="ECO:0000313" key="3">
    <source>
        <dbReference type="Proteomes" id="UP000234626"/>
    </source>
</evidence>
<keyword evidence="1" id="KW-0812">Transmembrane</keyword>
<organism evidence="2 3">
    <name type="scientific">Chimaeribacter arupi</name>
    <dbReference type="NCBI Taxonomy" id="2060066"/>
    <lineage>
        <taxon>Bacteria</taxon>
        <taxon>Pseudomonadati</taxon>
        <taxon>Pseudomonadota</taxon>
        <taxon>Gammaproteobacteria</taxon>
        <taxon>Enterobacterales</taxon>
        <taxon>Yersiniaceae</taxon>
        <taxon>Chimaeribacter</taxon>
    </lineage>
</organism>
<gene>
    <name evidence="2" type="ORF">CYR34_02080</name>
</gene>
<dbReference type="OrthoDB" id="9890489at2"/>
<keyword evidence="3" id="KW-1185">Reference proteome</keyword>
<reference evidence="2 3" key="1">
    <citation type="submission" date="2017-12" db="EMBL/GenBank/DDBJ databases">
        <title>Characterization of six clinical isolates of Enterochimera gen. nov., a novel genus of the Yersiniaciae family and the three species Enterochimera arupensis sp. nov., Enterochimera coloradensis sp. nov, and Enterochimera californica sp. nov.</title>
        <authorList>
            <person name="Rossi A."/>
            <person name="Fisher M."/>
        </authorList>
    </citation>
    <scope>NUCLEOTIDE SEQUENCE [LARGE SCALE GENOMIC DNA]</scope>
    <source>
        <strain evidence="2 3">2016Iso1</strain>
    </source>
</reference>
<evidence type="ECO:0000256" key="1">
    <source>
        <dbReference type="SAM" id="Phobius"/>
    </source>
</evidence>
<comment type="caution">
    <text evidence="2">The sequence shown here is derived from an EMBL/GenBank/DDBJ whole genome shotgun (WGS) entry which is preliminary data.</text>
</comment>
<proteinExistence type="predicted"/>
<name>A0A2N5ETL7_9GAMM</name>
<keyword evidence="1" id="KW-1133">Transmembrane helix</keyword>
<feature type="transmembrane region" description="Helical" evidence="1">
    <location>
        <begin position="9"/>
        <end position="28"/>
    </location>
</feature>